<comment type="caution">
    <text evidence="1">The sequence shown here is derived from an EMBL/GenBank/DDBJ whole genome shotgun (WGS) entry which is preliminary data.</text>
</comment>
<evidence type="ECO:0000313" key="1">
    <source>
        <dbReference type="EMBL" id="KAK8092776.1"/>
    </source>
</evidence>
<sequence length="94" mass="10768">MIWFLPSLTTSATSHRKRPLSHIPAPLWGTPLEAQLEEADQELDGHLPKRPFSELHWVRVGHCVEVLAFRWMEPQGLPLADFQPAEAVRQPRDP</sequence>
<keyword evidence="2" id="KW-1185">Reference proteome</keyword>
<reference evidence="1 2" key="1">
    <citation type="submission" date="2023-01" db="EMBL/GenBank/DDBJ databases">
        <title>Analysis of 21 Apiospora genomes using comparative genomics revels a genus with tremendous synthesis potential of carbohydrate active enzymes and secondary metabolites.</title>
        <authorList>
            <person name="Sorensen T."/>
        </authorList>
    </citation>
    <scope>NUCLEOTIDE SEQUENCE [LARGE SCALE GENOMIC DNA]</scope>
    <source>
        <strain evidence="1 2">CBS 117206</strain>
    </source>
</reference>
<protein>
    <submittedName>
        <fullName evidence="1">Uncharacterized protein</fullName>
    </submittedName>
</protein>
<evidence type="ECO:0000313" key="2">
    <source>
        <dbReference type="Proteomes" id="UP001392437"/>
    </source>
</evidence>
<dbReference type="EMBL" id="JAQQWP010000012">
    <property type="protein sequence ID" value="KAK8092776.1"/>
    <property type="molecule type" value="Genomic_DNA"/>
</dbReference>
<dbReference type="AlphaFoldDB" id="A0AAW0QB79"/>
<organism evidence="1 2">
    <name type="scientific">Apiospora kogelbergensis</name>
    <dbReference type="NCBI Taxonomy" id="1337665"/>
    <lineage>
        <taxon>Eukaryota</taxon>
        <taxon>Fungi</taxon>
        <taxon>Dikarya</taxon>
        <taxon>Ascomycota</taxon>
        <taxon>Pezizomycotina</taxon>
        <taxon>Sordariomycetes</taxon>
        <taxon>Xylariomycetidae</taxon>
        <taxon>Amphisphaeriales</taxon>
        <taxon>Apiosporaceae</taxon>
        <taxon>Apiospora</taxon>
    </lineage>
</organism>
<gene>
    <name evidence="1" type="ORF">PG999_014363</name>
</gene>
<name>A0AAW0QB79_9PEZI</name>
<proteinExistence type="predicted"/>
<accession>A0AAW0QB79</accession>
<dbReference type="Proteomes" id="UP001392437">
    <property type="component" value="Unassembled WGS sequence"/>
</dbReference>